<evidence type="ECO:0000256" key="3">
    <source>
        <dbReference type="ARBA" id="ARBA00012438"/>
    </source>
</evidence>
<dbReference type="SMART" id="SM00304">
    <property type="entry name" value="HAMP"/>
    <property type="match status" value="1"/>
</dbReference>
<dbReference type="SMART" id="SM00387">
    <property type="entry name" value="HATPase_c"/>
    <property type="match status" value="1"/>
</dbReference>
<keyword evidence="14" id="KW-1185">Reference proteome</keyword>
<gene>
    <name evidence="13" type="ORF">CP49_04350</name>
</gene>
<keyword evidence="10" id="KW-1133">Transmembrane helix</keyword>
<dbReference type="PANTHER" id="PTHR44936:SF10">
    <property type="entry name" value="SENSOR PROTEIN RSTB"/>
    <property type="match status" value="1"/>
</dbReference>
<feature type="domain" description="HAMP" evidence="12">
    <location>
        <begin position="263"/>
        <end position="317"/>
    </location>
</feature>
<dbReference type="CDD" id="cd06225">
    <property type="entry name" value="HAMP"/>
    <property type="match status" value="1"/>
</dbReference>
<dbReference type="InterPro" id="IPR004358">
    <property type="entry name" value="Sig_transdc_His_kin-like_C"/>
</dbReference>
<evidence type="ECO:0000256" key="8">
    <source>
        <dbReference type="ARBA" id="ARBA00022777"/>
    </source>
</evidence>
<feature type="transmembrane region" description="Helical" evidence="10">
    <location>
        <begin position="243"/>
        <end position="261"/>
    </location>
</feature>
<dbReference type="Gene3D" id="1.10.287.130">
    <property type="match status" value="1"/>
</dbReference>
<keyword evidence="10" id="KW-0472">Membrane</keyword>
<name>A0A0R3L5I6_9BRAD</name>
<dbReference type="SUPFAM" id="SSF55874">
    <property type="entry name" value="ATPase domain of HSP90 chaperone/DNA topoisomerase II/histidine kinase"/>
    <property type="match status" value="1"/>
</dbReference>
<evidence type="ECO:0000313" key="14">
    <source>
        <dbReference type="Proteomes" id="UP000051913"/>
    </source>
</evidence>
<dbReference type="PRINTS" id="PR00344">
    <property type="entry name" value="BCTRLSENSOR"/>
</dbReference>
<proteinExistence type="predicted"/>
<organism evidence="13 14">
    <name type="scientific">Bradyrhizobium valentinum</name>
    <dbReference type="NCBI Taxonomy" id="1518501"/>
    <lineage>
        <taxon>Bacteria</taxon>
        <taxon>Pseudomonadati</taxon>
        <taxon>Pseudomonadota</taxon>
        <taxon>Alphaproteobacteria</taxon>
        <taxon>Hyphomicrobiales</taxon>
        <taxon>Nitrobacteraceae</taxon>
        <taxon>Bradyrhizobium</taxon>
    </lineage>
</organism>
<dbReference type="Pfam" id="PF00512">
    <property type="entry name" value="HisKA"/>
    <property type="match status" value="1"/>
</dbReference>
<dbReference type="CDD" id="cd00082">
    <property type="entry name" value="HisKA"/>
    <property type="match status" value="1"/>
</dbReference>
<accession>A0A0R3L5I6</accession>
<keyword evidence="5" id="KW-0597">Phosphoprotein</keyword>
<evidence type="ECO:0000256" key="2">
    <source>
        <dbReference type="ARBA" id="ARBA00004651"/>
    </source>
</evidence>
<evidence type="ECO:0000256" key="5">
    <source>
        <dbReference type="ARBA" id="ARBA00022553"/>
    </source>
</evidence>
<dbReference type="PROSITE" id="PS50109">
    <property type="entry name" value="HIS_KIN"/>
    <property type="match status" value="1"/>
</dbReference>
<dbReference type="Proteomes" id="UP000051913">
    <property type="component" value="Unassembled WGS sequence"/>
</dbReference>
<dbReference type="SMART" id="SM00388">
    <property type="entry name" value="HisKA"/>
    <property type="match status" value="1"/>
</dbReference>
<dbReference type="GO" id="GO:0005524">
    <property type="term" value="F:ATP binding"/>
    <property type="evidence" value="ECO:0007669"/>
    <property type="project" value="UniProtKB-KW"/>
</dbReference>
<dbReference type="InterPro" id="IPR036097">
    <property type="entry name" value="HisK_dim/P_sf"/>
</dbReference>
<dbReference type="Gene3D" id="3.30.565.10">
    <property type="entry name" value="Histidine kinase-like ATPase, C-terminal domain"/>
    <property type="match status" value="1"/>
</dbReference>
<feature type="transmembrane region" description="Helical" evidence="10">
    <location>
        <begin position="12"/>
        <end position="35"/>
    </location>
</feature>
<evidence type="ECO:0000256" key="9">
    <source>
        <dbReference type="ARBA" id="ARBA00022840"/>
    </source>
</evidence>
<dbReference type="InterPro" id="IPR005467">
    <property type="entry name" value="His_kinase_dom"/>
</dbReference>
<keyword evidence="10" id="KW-0812">Transmembrane</keyword>
<comment type="catalytic activity">
    <reaction evidence="1">
        <text>ATP + protein L-histidine = ADP + protein N-phospho-L-histidine.</text>
        <dbReference type="EC" id="2.7.13.3"/>
    </reaction>
</comment>
<dbReference type="Pfam" id="PF02518">
    <property type="entry name" value="HATPase_c"/>
    <property type="match status" value="1"/>
</dbReference>
<dbReference type="EC" id="2.7.13.3" evidence="3"/>
<sequence>MIPRAPVKWRPSLGLVIFAVLASVATLPLVGLFFFRLYDNQLIHQTQAELIAQSRVLAAVYAREVEARLAAGIALGAEIPPGVRPDREDQLTPIRPALDLAAGADLLRRRPNALPANAPASPAYIEIGTRLMPIILETQKVTLAGFRILDPRGVVIAGRDEVGQSLAHIEEVATALQGQYRAALRIRKPDKPPPPIYSISRGVGVHVFSAMPVIVNNHVAGVIYTSRTPSNIFDHFYQERRKFILAGLAVVLATIAIGLIFSRTITRPMRELVERAARISRGDRDAFRPLAHYGTREFAQLSHSFLDMAEQLARRSDYIATFSAHLTHELKSPLTSIKGAAELLLDSLQSKSDNLTRMEQKNFISNILGDTGRLEAMTQRLRELARAETAPQNEHTELSQVIGGLKSRFPTRAIDATGCLERSIGMSSEKALIVLSHLTDNAIRHNAKNVRLEAVAEEASVRMTVSNDGDPISEPNREKIFDAFFTTRRDTGGTGMGLSIVRAVMTSHGGSIRLVPSSEGVTFELQFPAA</sequence>
<dbReference type="Gene3D" id="6.10.340.10">
    <property type="match status" value="1"/>
</dbReference>
<keyword evidence="4" id="KW-1003">Cell membrane</keyword>
<dbReference type="InterPro" id="IPR050980">
    <property type="entry name" value="2C_sensor_his_kinase"/>
</dbReference>
<dbReference type="GO" id="GO:0005886">
    <property type="term" value="C:plasma membrane"/>
    <property type="evidence" value="ECO:0007669"/>
    <property type="project" value="UniProtKB-SubCell"/>
</dbReference>
<evidence type="ECO:0000256" key="6">
    <source>
        <dbReference type="ARBA" id="ARBA00022679"/>
    </source>
</evidence>
<evidence type="ECO:0000259" key="12">
    <source>
        <dbReference type="PROSITE" id="PS50885"/>
    </source>
</evidence>
<keyword evidence="6" id="KW-0808">Transferase</keyword>
<reference evidence="13 14" key="1">
    <citation type="submission" date="2014-03" db="EMBL/GenBank/DDBJ databases">
        <title>Bradyrhizobium valentinum sp. nov., isolated from effective nodules of Lupinus mariae-josephae, a lupine endemic of basic-lime soils in Eastern Spain.</title>
        <authorList>
            <person name="Duran D."/>
            <person name="Rey L."/>
            <person name="Navarro A."/>
            <person name="Busquets A."/>
            <person name="Imperial J."/>
            <person name="Ruiz-Argueso T."/>
        </authorList>
    </citation>
    <scope>NUCLEOTIDE SEQUENCE [LARGE SCALE GENOMIC DNA]</scope>
    <source>
        <strain evidence="13 14">LmjM3</strain>
    </source>
</reference>
<keyword evidence="8 13" id="KW-0418">Kinase</keyword>
<dbReference type="InterPro" id="IPR036890">
    <property type="entry name" value="HATPase_C_sf"/>
</dbReference>
<dbReference type="GO" id="GO:0000155">
    <property type="term" value="F:phosphorelay sensor kinase activity"/>
    <property type="evidence" value="ECO:0007669"/>
    <property type="project" value="InterPro"/>
</dbReference>
<protein>
    <recommendedName>
        <fullName evidence="3">histidine kinase</fullName>
        <ecNumber evidence="3">2.7.13.3</ecNumber>
    </recommendedName>
</protein>
<dbReference type="Pfam" id="PF00672">
    <property type="entry name" value="HAMP"/>
    <property type="match status" value="1"/>
</dbReference>
<evidence type="ECO:0000259" key="11">
    <source>
        <dbReference type="PROSITE" id="PS50109"/>
    </source>
</evidence>
<keyword evidence="9" id="KW-0067">ATP-binding</keyword>
<comment type="subcellular location">
    <subcellularLocation>
        <location evidence="2">Cell membrane</location>
        <topology evidence="2">Multi-pass membrane protein</topology>
    </subcellularLocation>
</comment>
<comment type="caution">
    <text evidence="13">The sequence shown here is derived from an EMBL/GenBank/DDBJ whole genome shotgun (WGS) entry which is preliminary data.</text>
</comment>
<dbReference type="PANTHER" id="PTHR44936">
    <property type="entry name" value="SENSOR PROTEIN CREC"/>
    <property type="match status" value="1"/>
</dbReference>
<dbReference type="AlphaFoldDB" id="A0A0R3L5I6"/>
<dbReference type="InterPro" id="IPR003660">
    <property type="entry name" value="HAMP_dom"/>
</dbReference>
<feature type="domain" description="Histidine kinase" evidence="11">
    <location>
        <begin position="325"/>
        <end position="530"/>
    </location>
</feature>
<evidence type="ECO:0000256" key="4">
    <source>
        <dbReference type="ARBA" id="ARBA00022475"/>
    </source>
</evidence>
<dbReference type="SUPFAM" id="SSF158472">
    <property type="entry name" value="HAMP domain-like"/>
    <property type="match status" value="1"/>
</dbReference>
<dbReference type="SUPFAM" id="SSF47384">
    <property type="entry name" value="Homodimeric domain of signal transducing histidine kinase"/>
    <property type="match status" value="1"/>
</dbReference>
<evidence type="ECO:0000256" key="1">
    <source>
        <dbReference type="ARBA" id="ARBA00000085"/>
    </source>
</evidence>
<evidence type="ECO:0000256" key="7">
    <source>
        <dbReference type="ARBA" id="ARBA00022741"/>
    </source>
</evidence>
<dbReference type="InterPro" id="IPR003661">
    <property type="entry name" value="HisK_dim/P_dom"/>
</dbReference>
<dbReference type="STRING" id="1518501.CQ10_32815"/>
<dbReference type="InterPro" id="IPR003594">
    <property type="entry name" value="HATPase_dom"/>
</dbReference>
<keyword evidence="7" id="KW-0547">Nucleotide-binding</keyword>
<dbReference type="PROSITE" id="PS50885">
    <property type="entry name" value="HAMP"/>
    <property type="match status" value="1"/>
</dbReference>
<evidence type="ECO:0000256" key="10">
    <source>
        <dbReference type="SAM" id="Phobius"/>
    </source>
</evidence>
<dbReference type="EMBL" id="LLXX01000143">
    <property type="protein sequence ID" value="KRR03177.1"/>
    <property type="molecule type" value="Genomic_DNA"/>
</dbReference>
<evidence type="ECO:0000313" key="13">
    <source>
        <dbReference type="EMBL" id="KRR03177.1"/>
    </source>
</evidence>